<accession>A0A2T7FTT4</accession>
<keyword evidence="1" id="KW-0472">Membrane</keyword>
<dbReference type="OrthoDB" id="7264282at2"/>
<dbReference type="AlphaFoldDB" id="A0A2T7FTT4"/>
<gene>
    <name evidence="2" type="ORF">DC363_14910</name>
</gene>
<proteinExistence type="predicted"/>
<feature type="transmembrane region" description="Helical" evidence="1">
    <location>
        <begin position="58"/>
        <end position="80"/>
    </location>
</feature>
<evidence type="ECO:0008006" key="4">
    <source>
        <dbReference type="Google" id="ProtNLM"/>
    </source>
</evidence>
<evidence type="ECO:0000313" key="3">
    <source>
        <dbReference type="Proteomes" id="UP000244817"/>
    </source>
</evidence>
<name>A0A2T7FTT4_9RHOB</name>
<sequence length="131" mass="14666">MTDINKHEEQKRFRAEATSLWKITFGPLVWAVHFVATYGLTALTCAKGWPLDPLRIGVGVGTVLALAGILWLGWGAWAQWDTLRDREWENDAPTDEDRHQFLGHAAFLLSIISFIGVVYVALPILLFGSCQ</sequence>
<dbReference type="RefSeq" id="WP_108641991.1">
    <property type="nucleotide sequence ID" value="NZ_QCYG01000010.1"/>
</dbReference>
<keyword evidence="1" id="KW-1133">Transmembrane helix</keyword>
<comment type="caution">
    <text evidence="2">The sequence shown here is derived from an EMBL/GenBank/DDBJ whole genome shotgun (WGS) entry which is preliminary data.</text>
</comment>
<evidence type="ECO:0000313" key="2">
    <source>
        <dbReference type="EMBL" id="PVA05564.1"/>
    </source>
</evidence>
<keyword evidence="3" id="KW-1185">Reference proteome</keyword>
<evidence type="ECO:0000256" key="1">
    <source>
        <dbReference type="SAM" id="Phobius"/>
    </source>
</evidence>
<protein>
    <recommendedName>
        <fullName evidence="4">Transmembrane protein</fullName>
    </recommendedName>
</protein>
<feature type="transmembrane region" description="Helical" evidence="1">
    <location>
        <begin position="28"/>
        <end position="46"/>
    </location>
</feature>
<dbReference type="EMBL" id="QCYG01000010">
    <property type="protein sequence ID" value="PVA05564.1"/>
    <property type="molecule type" value="Genomic_DNA"/>
</dbReference>
<keyword evidence="1" id="KW-0812">Transmembrane</keyword>
<reference evidence="2 3" key="1">
    <citation type="submission" date="2018-04" db="EMBL/GenBank/DDBJ databases">
        <title>Pelagivirga bohaiensis gen. nov., sp. nov., a bacterium isolated from the Bohai Sea.</title>
        <authorList>
            <person name="Ji X."/>
        </authorList>
    </citation>
    <scope>NUCLEOTIDE SEQUENCE [LARGE SCALE GENOMIC DNA]</scope>
    <source>
        <strain evidence="2 3">BH-SD16</strain>
    </source>
</reference>
<organism evidence="2 3">
    <name type="scientific">Thalassorhabdomicrobium marinisediminis</name>
    <dbReference type="NCBI Taxonomy" id="2170577"/>
    <lineage>
        <taxon>Bacteria</taxon>
        <taxon>Pseudomonadati</taxon>
        <taxon>Pseudomonadota</taxon>
        <taxon>Alphaproteobacteria</taxon>
        <taxon>Rhodobacterales</taxon>
        <taxon>Paracoccaceae</taxon>
        <taxon>Thalassorhabdomicrobium</taxon>
    </lineage>
</organism>
<feature type="transmembrane region" description="Helical" evidence="1">
    <location>
        <begin position="100"/>
        <end position="127"/>
    </location>
</feature>
<dbReference type="Proteomes" id="UP000244817">
    <property type="component" value="Unassembled WGS sequence"/>
</dbReference>